<dbReference type="EMBL" id="LR796624">
    <property type="protein sequence ID" value="CAB4154961.1"/>
    <property type="molecule type" value="Genomic_DNA"/>
</dbReference>
<organism evidence="1">
    <name type="scientific">uncultured Caudovirales phage</name>
    <dbReference type="NCBI Taxonomy" id="2100421"/>
    <lineage>
        <taxon>Viruses</taxon>
        <taxon>Duplodnaviria</taxon>
        <taxon>Heunggongvirae</taxon>
        <taxon>Uroviricota</taxon>
        <taxon>Caudoviricetes</taxon>
        <taxon>Peduoviridae</taxon>
        <taxon>Maltschvirus</taxon>
        <taxon>Maltschvirus maltsch</taxon>
    </lineage>
</organism>
<name>A0A6J5NBW9_9CAUD</name>
<gene>
    <name evidence="1" type="ORF">UFOVP649_49</name>
</gene>
<proteinExistence type="predicted"/>
<evidence type="ECO:0000313" key="1">
    <source>
        <dbReference type="EMBL" id="CAB4154961.1"/>
    </source>
</evidence>
<sequence>MNAINIIAISDKGKSRIGKKLTLAIVEQDHHDKMFIVIPGTNQCRWIKKDCDPDFRIIEND</sequence>
<accession>A0A6J5NBW9</accession>
<protein>
    <submittedName>
        <fullName evidence="1">Uncharacterized protein</fullName>
    </submittedName>
</protein>
<reference evidence="1" key="1">
    <citation type="submission" date="2020-04" db="EMBL/GenBank/DDBJ databases">
        <authorList>
            <person name="Chiriac C."/>
            <person name="Salcher M."/>
            <person name="Ghai R."/>
            <person name="Kavagutti S V."/>
        </authorList>
    </citation>
    <scope>NUCLEOTIDE SEQUENCE</scope>
</reference>